<dbReference type="InterPro" id="IPR043129">
    <property type="entry name" value="ATPase_NBD"/>
</dbReference>
<dbReference type="EMBL" id="BAAAOB010000003">
    <property type="protein sequence ID" value="GAA1794739.1"/>
    <property type="molecule type" value="Genomic_DNA"/>
</dbReference>
<accession>A0ABP4XYB9</accession>
<dbReference type="Gene3D" id="3.30.420.40">
    <property type="match status" value="2"/>
</dbReference>
<keyword evidence="7" id="KW-1185">Reference proteome</keyword>
<dbReference type="InterPro" id="IPR002731">
    <property type="entry name" value="ATPase_BadF"/>
</dbReference>
<feature type="domain" description="ATPase BadF/BadG/BcrA/BcrD type" evidence="5">
    <location>
        <begin position="511"/>
        <end position="748"/>
    </location>
</feature>
<dbReference type="InterPro" id="IPR001764">
    <property type="entry name" value="Glyco_hydro_3_N"/>
</dbReference>
<gene>
    <name evidence="6" type="ORF">GCM10009768_24790</name>
</gene>
<keyword evidence="2" id="KW-0378">Hydrolase</keyword>
<dbReference type="RefSeq" id="WP_344032647.1">
    <property type="nucleotide sequence ID" value="NZ_BAAAOB010000003.1"/>
</dbReference>
<dbReference type="SUPFAM" id="SSF53067">
    <property type="entry name" value="Actin-like ATPase domain"/>
    <property type="match status" value="2"/>
</dbReference>
<dbReference type="Gene3D" id="3.20.20.300">
    <property type="entry name" value="Glycoside hydrolase, family 3, N-terminal domain"/>
    <property type="match status" value="1"/>
</dbReference>
<dbReference type="SUPFAM" id="SSF51445">
    <property type="entry name" value="(Trans)glycosidases"/>
    <property type="match status" value="1"/>
</dbReference>
<dbReference type="PANTHER" id="PTHR30480:SF16">
    <property type="entry name" value="GLYCOSIDE HYDROLASE FAMILY 3 DOMAIN PROTEIN"/>
    <property type="match status" value="1"/>
</dbReference>
<dbReference type="Pfam" id="PF00933">
    <property type="entry name" value="Glyco_hydro_3"/>
    <property type="match status" value="1"/>
</dbReference>
<evidence type="ECO:0000259" key="4">
    <source>
        <dbReference type="Pfam" id="PF00933"/>
    </source>
</evidence>
<feature type="domain" description="Glycoside hydrolase family 3 N-terminal" evidence="4">
    <location>
        <begin position="50"/>
        <end position="333"/>
    </location>
</feature>
<evidence type="ECO:0000313" key="7">
    <source>
        <dbReference type="Proteomes" id="UP001500851"/>
    </source>
</evidence>
<dbReference type="PANTHER" id="PTHR30480">
    <property type="entry name" value="BETA-HEXOSAMINIDASE-RELATED"/>
    <property type="match status" value="1"/>
</dbReference>
<evidence type="ECO:0008006" key="8">
    <source>
        <dbReference type="Google" id="ProtNLM"/>
    </source>
</evidence>
<comment type="caution">
    <text evidence="6">The sequence shown here is derived from an EMBL/GenBank/DDBJ whole genome shotgun (WGS) entry which is preliminary data.</text>
</comment>
<comment type="similarity">
    <text evidence="1">Belongs to the glycosyl hydrolase 3 family.</text>
</comment>
<dbReference type="InterPro" id="IPR050226">
    <property type="entry name" value="NagZ_Beta-hexosaminidase"/>
</dbReference>
<organism evidence="6 7">
    <name type="scientific">Leucobacter iarius</name>
    <dbReference type="NCBI Taxonomy" id="333963"/>
    <lineage>
        <taxon>Bacteria</taxon>
        <taxon>Bacillati</taxon>
        <taxon>Actinomycetota</taxon>
        <taxon>Actinomycetes</taxon>
        <taxon>Micrococcales</taxon>
        <taxon>Microbacteriaceae</taxon>
        <taxon>Leucobacter</taxon>
    </lineage>
</organism>
<evidence type="ECO:0000256" key="2">
    <source>
        <dbReference type="ARBA" id="ARBA00022801"/>
    </source>
</evidence>
<proteinExistence type="inferred from homology"/>
<dbReference type="Proteomes" id="UP001500851">
    <property type="component" value="Unassembled WGS sequence"/>
</dbReference>
<evidence type="ECO:0000259" key="5">
    <source>
        <dbReference type="Pfam" id="PF01869"/>
    </source>
</evidence>
<dbReference type="InterPro" id="IPR036962">
    <property type="entry name" value="Glyco_hydro_3_N_sf"/>
</dbReference>
<reference evidence="7" key="1">
    <citation type="journal article" date="2019" name="Int. J. Syst. Evol. Microbiol.">
        <title>The Global Catalogue of Microorganisms (GCM) 10K type strain sequencing project: providing services to taxonomists for standard genome sequencing and annotation.</title>
        <authorList>
            <consortium name="The Broad Institute Genomics Platform"/>
            <consortium name="The Broad Institute Genome Sequencing Center for Infectious Disease"/>
            <person name="Wu L."/>
            <person name="Ma J."/>
        </authorList>
    </citation>
    <scope>NUCLEOTIDE SEQUENCE [LARGE SCALE GENOMIC DNA]</scope>
    <source>
        <strain evidence="7">JCM 14736</strain>
    </source>
</reference>
<protein>
    <recommendedName>
        <fullName evidence="8">Beta-N-acetylhexosaminidase</fullName>
    </recommendedName>
</protein>
<dbReference type="Pfam" id="PF01869">
    <property type="entry name" value="BcrAD_BadFG"/>
    <property type="match status" value="1"/>
</dbReference>
<evidence type="ECO:0000256" key="3">
    <source>
        <dbReference type="ARBA" id="ARBA00023295"/>
    </source>
</evidence>
<keyword evidence="3" id="KW-0326">Glycosidase</keyword>
<evidence type="ECO:0000256" key="1">
    <source>
        <dbReference type="ARBA" id="ARBA00005336"/>
    </source>
</evidence>
<dbReference type="InterPro" id="IPR017853">
    <property type="entry name" value="GH"/>
</dbReference>
<evidence type="ECO:0000313" key="6">
    <source>
        <dbReference type="EMBL" id="GAA1794739.1"/>
    </source>
</evidence>
<sequence>MSADPTLQRLASGVLWPGFLGTRAPDWLRRGLDDGLPGAVLFGHNVDPEDPDGTSRLAASIRTGGDALLLGIDEEGGNVTRLEAATGSSFPGAAQLGRIGDPGLTRSVATALGDRVRRSGATMVLGPVADVNSNPRNPVIGVRSFGSDPEAVSRHTAAAVEGLRAGGVLSCVKHFPGHGDTIADSHVDAPRVQLGRERMDAIHLPPFLAAIEAGVDAVMTAHVIFPEFGEAPATVNPAVLGRLRELGFTGLIVSDALDMAAISQTMGVGPGAVASLAAGADLLCLGNPAPVYRRSAGDDEHDFTSTRDAIVEALRSGALPVERLEEAGERIARARREADRVARAERDAGIAPLDDRELIAIADRAIESEGIPSSGPGEPRLLLDIRRAAHGAIAARNEPFSVELGAERLPIDPADGPSEADLARIGAHPGPVLVLCDALPSADAQRRFIADVRAIRADAIVLDAGTPGDIPAPVIRTRGSNRAVARALAARLDPEQAEPGTAAGERTFLAVDLGKTSCRVQLRRGARVLAEARGTGAPGLGETDGVERAFAAITAAVASLPTLPVYEDADPVPAAIGVGAAGAESAPEAAQRLARLLGERFGGSAAVISDAYAAHAGAFAGRPGTVIIAGTGACGIVLDPGGELRRIDGWGPWLGDAGSGQWLGRRGLEAALRDFDGRGPCTMLRGIAESMIGGPLDGLPAWLAAGEAPAARLGGFAPEVLRAAEHGDAVADAILAEGIAHLAELARAGAAVETSAVGGITEHPLVEFRLARAIEAVGSRPVPAAGTALDGIALIAMRTDLAYERKVRRHG</sequence>
<name>A0ABP4XYB9_9MICO</name>